<evidence type="ECO:0000256" key="4">
    <source>
        <dbReference type="ARBA" id="ARBA00022679"/>
    </source>
</evidence>
<comment type="function">
    <text evidence="9">Mannosyltransferase involved in glycosylphosphatidylinositol-anchor biosynthesis. Transfers the third mannose to Man2-GlcN-acyl-PI during GPI precursor assembly.</text>
</comment>
<keyword evidence="5 10" id="KW-0812">Transmembrane</keyword>
<feature type="transmembrane region" description="Helical" evidence="10">
    <location>
        <begin position="456"/>
        <end position="473"/>
    </location>
</feature>
<keyword evidence="8 10" id="KW-0472">Membrane</keyword>
<comment type="similarity">
    <text evidence="2">Belongs to the glycosyltransferase 22 family. PIGB subfamily.</text>
</comment>
<evidence type="ECO:0000256" key="5">
    <source>
        <dbReference type="ARBA" id="ARBA00022692"/>
    </source>
</evidence>
<feature type="signal peptide" evidence="11">
    <location>
        <begin position="1"/>
        <end position="33"/>
    </location>
</feature>
<evidence type="ECO:0000313" key="13">
    <source>
        <dbReference type="Proteomes" id="UP001164286"/>
    </source>
</evidence>
<evidence type="ECO:0000256" key="10">
    <source>
        <dbReference type="RuleBase" id="RU363075"/>
    </source>
</evidence>
<keyword evidence="6 10" id="KW-0256">Endoplasmic reticulum</keyword>
<dbReference type="PANTHER" id="PTHR22760">
    <property type="entry name" value="GLYCOSYLTRANSFERASE"/>
    <property type="match status" value="1"/>
</dbReference>
<evidence type="ECO:0000313" key="12">
    <source>
        <dbReference type="EMBL" id="KAI9632106.1"/>
    </source>
</evidence>
<dbReference type="GO" id="GO:0000026">
    <property type="term" value="F:alpha-1,2-mannosyltransferase activity"/>
    <property type="evidence" value="ECO:0007669"/>
    <property type="project" value="TreeGrafter"/>
</dbReference>
<protein>
    <recommendedName>
        <fullName evidence="10">Mannosyltransferase</fullName>
        <ecNumber evidence="10">2.4.1.-</ecNumber>
    </recommendedName>
</protein>
<dbReference type="EC" id="2.4.1.-" evidence="10"/>
<dbReference type="Proteomes" id="UP001164286">
    <property type="component" value="Unassembled WGS sequence"/>
</dbReference>
<proteinExistence type="inferred from homology"/>
<dbReference type="GO" id="GO:0006506">
    <property type="term" value="P:GPI anchor biosynthetic process"/>
    <property type="evidence" value="ECO:0007669"/>
    <property type="project" value="TreeGrafter"/>
</dbReference>
<feature type="chain" id="PRO_5041233059" description="Mannosyltransferase" evidence="11">
    <location>
        <begin position="34"/>
        <end position="637"/>
    </location>
</feature>
<feature type="transmembrane region" description="Helical" evidence="10">
    <location>
        <begin position="416"/>
        <end position="435"/>
    </location>
</feature>
<reference evidence="12" key="1">
    <citation type="journal article" date="2022" name="G3 (Bethesda)">
        <title>High quality genome of the basidiomycete yeast Dioszegia hungarica PDD-24b-2 isolated from cloud water.</title>
        <authorList>
            <person name="Jarrige D."/>
            <person name="Haridas S."/>
            <person name="Bleykasten-Grosshans C."/>
            <person name="Joly M."/>
            <person name="Nadalig T."/>
            <person name="Sancelme M."/>
            <person name="Vuilleumier S."/>
            <person name="Grigoriev I.V."/>
            <person name="Amato P."/>
            <person name="Bringel F."/>
        </authorList>
    </citation>
    <scope>NUCLEOTIDE SEQUENCE</scope>
    <source>
        <strain evidence="12">PDD-24b-2</strain>
    </source>
</reference>
<evidence type="ECO:0000256" key="1">
    <source>
        <dbReference type="ARBA" id="ARBA00004477"/>
    </source>
</evidence>
<dbReference type="GO" id="GO:0005789">
    <property type="term" value="C:endoplasmic reticulum membrane"/>
    <property type="evidence" value="ECO:0007669"/>
    <property type="project" value="UniProtKB-SubCell"/>
</dbReference>
<dbReference type="EMBL" id="JAKWFO010000015">
    <property type="protein sequence ID" value="KAI9632106.1"/>
    <property type="molecule type" value="Genomic_DNA"/>
</dbReference>
<evidence type="ECO:0000256" key="11">
    <source>
        <dbReference type="SAM" id="SignalP"/>
    </source>
</evidence>
<comment type="caution">
    <text evidence="10">Lacks conserved residue(s) required for the propagation of feature annotation.</text>
</comment>
<dbReference type="GeneID" id="77728401"/>
<evidence type="ECO:0000256" key="8">
    <source>
        <dbReference type="ARBA" id="ARBA00023136"/>
    </source>
</evidence>
<dbReference type="InterPro" id="IPR005599">
    <property type="entry name" value="GPI_mannosylTrfase"/>
</dbReference>
<comment type="caution">
    <text evidence="12">The sequence shown here is derived from an EMBL/GenBank/DDBJ whole genome shotgun (WGS) entry which is preliminary data.</text>
</comment>
<evidence type="ECO:0000256" key="2">
    <source>
        <dbReference type="ARBA" id="ARBA00006065"/>
    </source>
</evidence>
<dbReference type="Pfam" id="PF03901">
    <property type="entry name" value="Glyco_transf_22"/>
    <property type="match status" value="2"/>
</dbReference>
<organism evidence="12 13">
    <name type="scientific">Dioszegia hungarica</name>
    <dbReference type="NCBI Taxonomy" id="4972"/>
    <lineage>
        <taxon>Eukaryota</taxon>
        <taxon>Fungi</taxon>
        <taxon>Dikarya</taxon>
        <taxon>Basidiomycota</taxon>
        <taxon>Agaricomycotina</taxon>
        <taxon>Tremellomycetes</taxon>
        <taxon>Tremellales</taxon>
        <taxon>Bulleribasidiaceae</taxon>
        <taxon>Dioszegia</taxon>
    </lineage>
</organism>
<evidence type="ECO:0000256" key="7">
    <source>
        <dbReference type="ARBA" id="ARBA00022989"/>
    </source>
</evidence>
<evidence type="ECO:0000256" key="3">
    <source>
        <dbReference type="ARBA" id="ARBA00022676"/>
    </source>
</evidence>
<sequence>MPHPAPLGIQRPLLPTALLVALTLRILPALILPQTAFQPDEFWQSLEPAHVLAFGYGHLTWEWKDLPVALTRGEGGDGWYERMVVAGRMRGWIWPGVFALIYKGMTALGVEERFLTLAPRLVGSLIAAFTDYATYLLGIKLLGPGAGPAAMFLSLTSLFHAHILPRALSTSPETLLTALALLYFPLPGPEVPSALSVGEESVSASKSEAGGNKAGVLRLKEVKEMDYVMMDRMSPQLEMSHLPQASLAMSAALASLAVCIRPTTIPFWAYLGLEHIIRTFRNQGVQQAVFDVARAILPAGAVFAASTGIDFAVAGRLYFPILTFVHYNLFSGLSATYGSTSPLYHLTQSLPIMLFPIWYWFAQGFSSCLLPSRLLPTSLSNLDRPSCLRTLARALTFAIATLSLSPHSEWRFLHPFLPSLLLFALPPLFKAYAPVQGVANVRSIFRQYLRITKRPFYLILLAPVVLYLYLNIFHGRAQVEVMNALRRGEVGEVKGLVVLMPCHSTPWMSHLHRDVPAWFLTCEPPIGRDAGQYHTQQSIFYNAPVSYLSTVFPYPPSPLHKIFSADEMDGTVLPSHVVLFGSLLDVREGDLGVAQALEVRGYSQAWSMWNGFDWAQDEEGRKGGVRIWTLSGSGGAL</sequence>
<keyword evidence="13" id="KW-1185">Reference proteome</keyword>
<keyword evidence="11" id="KW-0732">Signal</keyword>
<dbReference type="PANTHER" id="PTHR22760:SF4">
    <property type="entry name" value="GPI MANNOSYLTRANSFERASE 3"/>
    <property type="match status" value="1"/>
</dbReference>
<name>A0AA38H1Q2_9TREE</name>
<keyword evidence="3 10" id="KW-0328">Glycosyltransferase</keyword>
<dbReference type="RefSeq" id="XP_052941883.1">
    <property type="nucleotide sequence ID" value="XM_053089196.1"/>
</dbReference>
<dbReference type="AlphaFoldDB" id="A0AA38H1Q2"/>
<feature type="transmembrane region" description="Helical" evidence="10">
    <location>
        <begin position="247"/>
        <end position="271"/>
    </location>
</feature>
<gene>
    <name evidence="12" type="ORF">MKK02DRAFT_35527</name>
</gene>
<comment type="subcellular location">
    <subcellularLocation>
        <location evidence="1 10">Endoplasmic reticulum membrane</location>
        <topology evidence="1 10">Multi-pass membrane protein</topology>
    </subcellularLocation>
</comment>
<accession>A0AA38H1Q2</accession>
<keyword evidence="7 10" id="KW-1133">Transmembrane helix</keyword>
<evidence type="ECO:0000256" key="6">
    <source>
        <dbReference type="ARBA" id="ARBA00022824"/>
    </source>
</evidence>
<keyword evidence="4" id="KW-0808">Transferase</keyword>
<evidence type="ECO:0000256" key="9">
    <source>
        <dbReference type="ARBA" id="ARBA00024708"/>
    </source>
</evidence>